<sequence>MPTHHYELLKRHTGGKADATNVRSDNACSLLTRFLSNHSHDMNCHLLVFPGIFSGRSEWPQIL</sequence>
<evidence type="ECO:0000313" key="1">
    <source>
        <dbReference type="EMBL" id="MBB3163278.1"/>
    </source>
</evidence>
<dbReference type="EMBL" id="JACHXX010000004">
    <property type="protein sequence ID" value="MBB3163278.1"/>
    <property type="molecule type" value="Genomic_DNA"/>
</dbReference>
<proteinExistence type="predicted"/>
<protein>
    <submittedName>
        <fullName evidence="1">Uncharacterized protein</fullName>
    </submittedName>
</protein>
<accession>A0ABR6GCH2</accession>
<comment type="caution">
    <text evidence="1">The sequence shown here is derived from an EMBL/GenBank/DDBJ whole genome shotgun (WGS) entry which is preliminary data.</text>
</comment>
<evidence type="ECO:0000313" key="2">
    <source>
        <dbReference type="Proteomes" id="UP000542811"/>
    </source>
</evidence>
<name>A0ABR6GCH2_9HYPH</name>
<reference evidence="1 2" key="1">
    <citation type="submission" date="2020-08" db="EMBL/GenBank/DDBJ databases">
        <title>Genomic Encyclopedia of Type Strains, Phase III (KMG-III): the genomes of soil and plant-associated and newly described type strains.</title>
        <authorList>
            <person name="Whitman W."/>
        </authorList>
    </citation>
    <scope>NUCLEOTIDE SEQUENCE [LARGE SCALE GENOMIC DNA]</scope>
    <source>
        <strain evidence="1 2">CECT 8280</strain>
    </source>
</reference>
<keyword evidence="2" id="KW-1185">Reference proteome</keyword>
<organism evidence="1 2">
    <name type="scientific">Rhizobium laguerreae</name>
    <dbReference type="NCBI Taxonomy" id="1076926"/>
    <lineage>
        <taxon>Bacteria</taxon>
        <taxon>Pseudomonadati</taxon>
        <taxon>Pseudomonadota</taxon>
        <taxon>Alphaproteobacteria</taxon>
        <taxon>Hyphomicrobiales</taxon>
        <taxon>Rhizobiaceae</taxon>
        <taxon>Rhizobium/Agrobacterium group</taxon>
        <taxon>Rhizobium</taxon>
    </lineage>
</organism>
<dbReference type="Proteomes" id="UP000542811">
    <property type="component" value="Unassembled WGS sequence"/>
</dbReference>
<gene>
    <name evidence="1" type="ORF">FHS25_003756</name>
</gene>